<dbReference type="Gene3D" id="2.160.20.80">
    <property type="entry name" value="E3 ubiquitin-protein ligase SopA"/>
    <property type="match status" value="1"/>
</dbReference>
<dbReference type="EMBL" id="JARTOI010000005">
    <property type="protein sequence ID" value="MDK5169998.1"/>
    <property type="molecule type" value="Genomic_DNA"/>
</dbReference>
<evidence type="ECO:0000313" key="1">
    <source>
        <dbReference type="EMBL" id="MDK5169998.1"/>
    </source>
</evidence>
<protein>
    <submittedName>
        <fullName evidence="1">Pentapeptide repeat-containing protein</fullName>
    </submittedName>
</protein>
<dbReference type="RefSeq" id="WP_285098109.1">
    <property type="nucleotide sequence ID" value="NZ_JARTOI010000005.1"/>
</dbReference>
<organism evidence="1 2">
    <name type="scientific">Serratia nevei</name>
    <dbReference type="NCBI Taxonomy" id="2703794"/>
    <lineage>
        <taxon>Bacteria</taxon>
        <taxon>Pseudomonadati</taxon>
        <taxon>Pseudomonadota</taxon>
        <taxon>Gammaproteobacteria</taxon>
        <taxon>Enterobacterales</taxon>
        <taxon>Yersiniaceae</taxon>
        <taxon>Serratia</taxon>
    </lineage>
</organism>
<name>A0ABT7G9A0_9GAMM</name>
<dbReference type="Pfam" id="PF13599">
    <property type="entry name" value="Pentapeptide_4"/>
    <property type="match status" value="1"/>
</dbReference>
<evidence type="ECO:0000313" key="2">
    <source>
        <dbReference type="Proteomes" id="UP001174748"/>
    </source>
</evidence>
<accession>A0ABT7G9A0</accession>
<proteinExistence type="predicted"/>
<dbReference type="SUPFAM" id="SSF141571">
    <property type="entry name" value="Pentapeptide repeat-like"/>
    <property type="match status" value="1"/>
</dbReference>
<dbReference type="Proteomes" id="UP001174748">
    <property type="component" value="Unassembled WGS sequence"/>
</dbReference>
<gene>
    <name evidence="1" type="ORF">P9921_05840</name>
</gene>
<dbReference type="InterPro" id="IPR001646">
    <property type="entry name" value="5peptide_repeat"/>
</dbReference>
<comment type="caution">
    <text evidence="1">The sequence shown here is derived from an EMBL/GenBank/DDBJ whole genome shotgun (WGS) entry which is preliminary data.</text>
</comment>
<reference evidence="1" key="1">
    <citation type="submission" date="2023-01" db="EMBL/GenBank/DDBJ databases">
        <title>Genomic dissection of endemic carbapenem resistance: metallo-beta-lactamase gene dissemination through clonal, plasmid and integron transfer pathways.</title>
        <authorList>
            <person name="Macesic N."/>
        </authorList>
    </citation>
    <scope>NUCLEOTIDE SEQUENCE</scope>
    <source>
        <strain evidence="1">CPO382</strain>
    </source>
</reference>
<sequence length="142" mass="16093">MKTESRVIQQALPDTEVIELEVAQAVSQTPPLPRTFKKRRFHDRELKGLTLSDCFFIDCHFERVTFEGCDLRAVRFEGCTLNQVNVVGGSLLRLSFNECRFDNLTLQRGLLCNLACNDTTLRGGYIGDCLLDEALLNKSNFC</sequence>
<keyword evidence="2" id="KW-1185">Reference proteome</keyword>